<accession>A0ACB9DG61</accession>
<dbReference type="Proteomes" id="UP001055879">
    <property type="component" value="Linkage Group LG03"/>
</dbReference>
<reference evidence="2" key="1">
    <citation type="journal article" date="2022" name="Mol. Ecol. Resour.">
        <title>The genomes of chicory, endive, great burdock and yacon provide insights into Asteraceae palaeo-polyploidization history and plant inulin production.</title>
        <authorList>
            <person name="Fan W."/>
            <person name="Wang S."/>
            <person name="Wang H."/>
            <person name="Wang A."/>
            <person name="Jiang F."/>
            <person name="Liu H."/>
            <person name="Zhao H."/>
            <person name="Xu D."/>
            <person name="Zhang Y."/>
        </authorList>
    </citation>
    <scope>NUCLEOTIDE SEQUENCE [LARGE SCALE GENOMIC DNA]</scope>
    <source>
        <strain evidence="2">cv. Niubang</strain>
    </source>
</reference>
<organism evidence="1 2">
    <name type="scientific">Arctium lappa</name>
    <name type="common">Greater burdock</name>
    <name type="synonym">Lappa major</name>
    <dbReference type="NCBI Taxonomy" id="4217"/>
    <lineage>
        <taxon>Eukaryota</taxon>
        <taxon>Viridiplantae</taxon>
        <taxon>Streptophyta</taxon>
        <taxon>Embryophyta</taxon>
        <taxon>Tracheophyta</taxon>
        <taxon>Spermatophyta</taxon>
        <taxon>Magnoliopsida</taxon>
        <taxon>eudicotyledons</taxon>
        <taxon>Gunneridae</taxon>
        <taxon>Pentapetalae</taxon>
        <taxon>asterids</taxon>
        <taxon>campanulids</taxon>
        <taxon>Asterales</taxon>
        <taxon>Asteraceae</taxon>
        <taxon>Carduoideae</taxon>
        <taxon>Cardueae</taxon>
        <taxon>Arctiinae</taxon>
        <taxon>Arctium</taxon>
    </lineage>
</organism>
<evidence type="ECO:0000313" key="2">
    <source>
        <dbReference type="Proteomes" id="UP001055879"/>
    </source>
</evidence>
<protein>
    <submittedName>
        <fullName evidence="1">Uncharacterized protein</fullName>
    </submittedName>
</protein>
<evidence type="ECO:0000313" key="1">
    <source>
        <dbReference type="EMBL" id="KAI3745643.1"/>
    </source>
</evidence>
<sequence length="265" mass="31051">MHVWQSEVDRLQTYTKADIQQKLRPSFDVLDFNEKRIFLDIACSLIGENKDIVASVLGNGNSFAYADMEVLVDKSLITISRDDNSLQMHELIRSMARRIIHDEFVVKNVWSRLWNLSEVGNELSKNKAIEAVEVLDLFLKESSQNIHIDGDVFEDMKNLRILKICEVELGKVWYQFALKPMDSKVTYFGRLKSLSNKLRLLYWHGCPFEFPSDFYPKNIVAIDLSYSHLRTLWTTPKCFGRLKVMKLRHFATRDSAMRLCHWHCR</sequence>
<dbReference type="EMBL" id="CM042049">
    <property type="protein sequence ID" value="KAI3745643.1"/>
    <property type="molecule type" value="Genomic_DNA"/>
</dbReference>
<name>A0ACB9DG61_ARCLA</name>
<comment type="caution">
    <text evidence="1">The sequence shown here is derived from an EMBL/GenBank/DDBJ whole genome shotgun (WGS) entry which is preliminary data.</text>
</comment>
<gene>
    <name evidence="1" type="ORF">L6452_08045</name>
</gene>
<reference evidence="1 2" key="2">
    <citation type="journal article" date="2022" name="Mol. Ecol. Resour.">
        <title>The genomes of chicory, endive, great burdock and yacon provide insights into Asteraceae paleo-polyploidization history and plant inulin production.</title>
        <authorList>
            <person name="Fan W."/>
            <person name="Wang S."/>
            <person name="Wang H."/>
            <person name="Wang A."/>
            <person name="Jiang F."/>
            <person name="Liu H."/>
            <person name="Zhao H."/>
            <person name="Xu D."/>
            <person name="Zhang Y."/>
        </authorList>
    </citation>
    <scope>NUCLEOTIDE SEQUENCE [LARGE SCALE GENOMIC DNA]</scope>
    <source>
        <strain evidence="2">cv. Niubang</strain>
    </source>
</reference>
<keyword evidence="2" id="KW-1185">Reference proteome</keyword>
<proteinExistence type="predicted"/>